<evidence type="ECO:0000259" key="2">
    <source>
        <dbReference type="PROSITE" id="PS50157"/>
    </source>
</evidence>
<dbReference type="OrthoDB" id="5988638at2759"/>
<proteinExistence type="predicted"/>
<reference evidence="3" key="1">
    <citation type="submission" date="2023-01" db="EMBL/GenBank/DDBJ databases">
        <title>Genome assembly of the deep-sea coral Lophelia pertusa.</title>
        <authorList>
            <person name="Herrera S."/>
            <person name="Cordes E."/>
        </authorList>
    </citation>
    <scope>NUCLEOTIDE SEQUENCE</scope>
    <source>
        <strain evidence="3">USNM1676648</strain>
        <tissue evidence="3">Polyp</tissue>
    </source>
</reference>
<feature type="domain" description="C2H2-type" evidence="2">
    <location>
        <begin position="98"/>
        <end position="127"/>
    </location>
</feature>
<dbReference type="AlphaFoldDB" id="A0A9X0D2Q9"/>
<dbReference type="PROSITE" id="PS50157">
    <property type="entry name" value="ZINC_FINGER_C2H2_2"/>
    <property type="match status" value="1"/>
</dbReference>
<gene>
    <name evidence="3" type="ORF">OS493_033471</name>
</gene>
<keyword evidence="1" id="KW-0863">Zinc-finger</keyword>
<keyword evidence="4" id="KW-1185">Reference proteome</keyword>
<evidence type="ECO:0000313" key="3">
    <source>
        <dbReference type="EMBL" id="KAJ7382679.1"/>
    </source>
</evidence>
<feature type="non-terminal residue" evidence="3">
    <location>
        <position position="1"/>
    </location>
</feature>
<name>A0A9X0D2Q9_9CNID</name>
<accession>A0A9X0D2Q9</accession>
<dbReference type="Proteomes" id="UP001163046">
    <property type="component" value="Unassembled WGS sequence"/>
</dbReference>
<sequence length="175" mass="20322">KPNYSLPDNSVSKTTKGKWLLNLCESFIDKYVFGCGDVNCLVQETHELELASLGHYNCRVDGCDRVFVYHSGRVSHEISTHHIRNDRQGQLRDEYGYFYCRADCGNVFSTKVTRNRHEQKFHPQFVPADDITDETKVPDKSDHLYNYHCAKLKLFYFCSTLTMLFRKEMGKGCTT</sequence>
<organism evidence="3 4">
    <name type="scientific">Desmophyllum pertusum</name>
    <dbReference type="NCBI Taxonomy" id="174260"/>
    <lineage>
        <taxon>Eukaryota</taxon>
        <taxon>Metazoa</taxon>
        <taxon>Cnidaria</taxon>
        <taxon>Anthozoa</taxon>
        <taxon>Hexacorallia</taxon>
        <taxon>Scleractinia</taxon>
        <taxon>Caryophylliina</taxon>
        <taxon>Caryophylliidae</taxon>
        <taxon>Desmophyllum</taxon>
    </lineage>
</organism>
<protein>
    <recommendedName>
        <fullName evidence="2">C2H2-type domain-containing protein</fullName>
    </recommendedName>
</protein>
<dbReference type="GO" id="GO:0008270">
    <property type="term" value="F:zinc ion binding"/>
    <property type="evidence" value="ECO:0007669"/>
    <property type="project" value="UniProtKB-KW"/>
</dbReference>
<keyword evidence="1" id="KW-0862">Zinc</keyword>
<dbReference type="InterPro" id="IPR013087">
    <property type="entry name" value="Znf_C2H2_type"/>
</dbReference>
<dbReference type="PROSITE" id="PS00028">
    <property type="entry name" value="ZINC_FINGER_C2H2_1"/>
    <property type="match status" value="1"/>
</dbReference>
<dbReference type="EMBL" id="MU825917">
    <property type="protein sequence ID" value="KAJ7382679.1"/>
    <property type="molecule type" value="Genomic_DNA"/>
</dbReference>
<evidence type="ECO:0000313" key="4">
    <source>
        <dbReference type="Proteomes" id="UP001163046"/>
    </source>
</evidence>
<evidence type="ECO:0000256" key="1">
    <source>
        <dbReference type="PROSITE-ProRule" id="PRU00042"/>
    </source>
</evidence>
<keyword evidence="1" id="KW-0479">Metal-binding</keyword>
<dbReference type="SMART" id="SM00355">
    <property type="entry name" value="ZnF_C2H2"/>
    <property type="match status" value="2"/>
</dbReference>
<comment type="caution">
    <text evidence="3">The sequence shown here is derived from an EMBL/GenBank/DDBJ whole genome shotgun (WGS) entry which is preliminary data.</text>
</comment>